<dbReference type="PANTHER" id="PTHR42943:SF2">
    <property type="entry name" value="GLUTATHIONE S-TRANSFERASE KAPPA 1"/>
    <property type="match status" value="1"/>
</dbReference>
<dbReference type="InterPro" id="IPR014440">
    <property type="entry name" value="HCCAis_GSTk"/>
</dbReference>
<dbReference type="CDD" id="cd03022">
    <property type="entry name" value="DsbA_HCCA_Iso"/>
    <property type="match status" value="1"/>
</dbReference>
<organism evidence="4 5">
    <name type="scientific">Sulfidibacter corallicola</name>
    <dbReference type="NCBI Taxonomy" id="2818388"/>
    <lineage>
        <taxon>Bacteria</taxon>
        <taxon>Pseudomonadati</taxon>
        <taxon>Acidobacteriota</taxon>
        <taxon>Holophagae</taxon>
        <taxon>Acanthopleuribacterales</taxon>
        <taxon>Acanthopleuribacteraceae</taxon>
        <taxon>Sulfidibacter</taxon>
    </lineage>
</organism>
<dbReference type="KEGG" id="scor:J3U87_32450"/>
<dbReference type="RefSeq" id="WP_237379950.1">
    <property type="nucleotide sequence ID" value="NZ_CP071793.1"/>
</dbReference>
<dbReference type="GO" id="GO:0004364">
    <property type="term" value="F:glutathione transferase activity"/>
    <property type="evidence" value="ECO:0007669"/>
    <property type="project" value="TreeGrafter"/>
</dbReference>
<dbReference type="GO" id="GO:0006749">
    <property type="term" value="P:glutathione metabolic process"/>
    <property type="evidence" value="ECO:0007669"/>
    <property type="project" value="TreeGrafter"/>
</dbReference>
<dbReference type="EC" id="5.99.1.4" evidence="1"/>
<dbReference type="InterPro" id="IPR036249">
    <property type="entry name" value="Thioredoxin-like_sf"/>
</dbReference>
<feature type="active site" description="Nucleophile" evidence="2">
    <location>
        <position position="12"/>
    </location>
</feature>
<dbReference type="Gene3D" id="3.40.30.10">
    <property type="entry name" value="Glutaredoxin"/>
    <property type="match status" value="1"/>
</dbReference>
<evidence type="ECO:0000256" key="1">
    <source>
        <dbReference type="PIRNR" id="PIRNR006386"/>
    </source>
</evidence>
<dbReference type="AlphaFoldDB" id="A0A8A4TLA4"/>
<feature type="domain" description="DSBA-like thioredoxin" evidence="3">
    <location>
        <begin position="4"/>
        <end position="179"/>
    </location>
</feature>
<dbReference type="InterPro" id="IPR051924">
    <property type="entry name" value="GST_Kappa/NadH"/>
</dbReference>
<comment type="catalytic activity">
    <reaction evidence="1">
        <text>2-hydroxychromene-2-carboxylate = (3E)-4-(2-hydroxyphenyl)-2-oxobut-3-enoate</text>
        <dbReference type="Rhea" id="RHEA:27401"/>
        <dbReference type="ChEBI" id="CHEBI:59350"/>
        <dbReference type="ChEBI" id="CHEBI:59353"/>
        <dbReference type="EC" id="5.99.1.4"/>
    </reaction>
</comment>
<proteinExistence type="inferred from homology"/>
<evidence type="ECO:0000313" key="5">
    <source>
        <dbReference type="Proteomes" id="UP000663929"/>
    </source>
</evidence>
<gene>
    <name evidence="4" type="ORF">J3U87_32450</name>
</gene>
<dbReference type="SUPFAM" id="SSF52833">
    <property type="entry name" value="Thioredoxin-like"/>
    <property type="match status" value="1"/>
</dbReference>
<dbReference type="GO" id="GO:0018845">
    <property type="term" value="F:2-hydroxychromene-2-carboxylate isomerase activity"/>
    <property type="evidence" value="ECO:0007669"/>
    <property type="project" value="UniProtKB-UniRule"/>
</dbReference>
<dbReference type="InterPro" id="IPR044087">
    <property type="entry name" value="NahD-like"/>
</dbReference>
<name>A0A8A4TLA4_SULCO</name>
<evidence type="ECO:0000313" key="4">
    <source>
        <dbReference type="EMBL" id="QTD50320.1"/>
    </source>
</evidence>
<dbReference type="GO" id="GO:0004602">
    <property type="term" value="F:glutathione peroxidase activity"/>
    <property type="evidence" value="ECO:0007669"/>
    <property type="project" value="TreeGrafter"/>
</dbReference>
<keyword evidence="5" id="KW-1185">Reference proteome</keyword>
<evidence type="ECO:0000259" key="3">
    <source>
        <dbReference type="Pfam" id="PF01323"/>
    </source>
</evidence>
<dbReference type="InterPro" id="IPR001853">
    <property type="entry name" value="DSBA-like_thioredoxin_dom"/>
</dbReference>
<evidence type="ECO:0000256" key="2">
    <source>
        <dbReference type="PIRSR" id="PIRSR006386-1"/>
    </source>
</evidence>
<dbReference type="PIRSF" id="PIRSF006386">
    <property type="entry name" value="HCCAis_GSTk"/>
    <property type="match status" value="1"/>
</dbReference>
<dbReference type="Proteomes" id="UP000663929">
    <property type="component" value="Chromosome"/>
</dbReference>
<dbReference type="GO" id="GO:1901170">
    <property type="term" value="P:naphthalene catabolic process"/>
    <property type="evidence" value="ECO:0007669"/>
    <property type="project" value="InterPro"/>
</dbReference>
<protein>
    <recommendedName>
        <fullName evidence="1">2-hydroxychromene-2-carboxylate isomerase</fullName>
        <ecNumber evidence="1">5.99.1.4</ecNumber>
    </recommendedName>
</protein>
<keyword evidence="1 4" id="KW-0413">Isomerase</keyword>
<accession>A0A8A4TLA4</accession>
<reference evidence="4" key="1">
    <citation type="submission" date="2021-03" db="EMBL/GenBank/DDBJ databases">
        <title>Acanthopleuribacteraceae sp. M133.</title>
        <authorList>
            <person name="Wang G."/>
        </authorList>
    </citation>
    <scope>NUCLEOTIDE SEQUENCE</scope>
    <source>
        <strain evidence="4">M133</strain>
    </source>
</reference>
<sequence length="210" mass="23217">MTKLDWYFDFISPFAYMQWVKLRRDHADIDLNPRPVLFAALLNHWGQLGPAEIPGKREFTYRHVIWRAEQAGFPLVFPPAHPFNPLKALRLSVAAGNRLEVVDALFQFIWGEGRNIEDPAEFAAVAEKLGMADAAERIADAAVKDQLRRSTEAAIEAGVYGIPTLVAGGELFWGEDATDLALAVAADPGVLERGELARATRIPVGIQRKG</sequence>
<dbReference type="Pfam" id="PF01323">
    <property type="entry name" value="DSBA"/>
    <property type="match status" value="1"/>
</dbReference>
<dbReference type="EMBL" id="CP071793">
    <property type="protein sequence ID" value="QTD50320.1"/>
    <property type="molecule type" value="Genomic_DNA"/>
</dbReference>
<dbReference type="PANTHER" id="PTHR42943">
    <property type="entry name" value="GLUTATHIONE S-TRANSFERASE KAPPA"/>
    <property type="match status" value="1"/>
</dbReference>
<comment type="similarity">
    <text evidence="1">Belongs to the GST superfamily. NadH family.</text>
</comment>